<evidence type="ECO:0000313" key="4">
    <source>
        <dbReference type="EMBL" id="KAF9451354.1"/>
    </source>
</evidence>
<dbReference type="InterPro" id="IPR015797">
    <property type="entry name" value="NUDIX_hydrolase-like_dom_sf"/>
</dbReference>
<dbReference type="PROSITE" id="PS51462">
    <property type="entry name" value="NUDIX"/>
    <property type="match status" value="1"/>
</dbReference>
<feature type="region of interest" description="Disordered" evidence="2">
    <location>
        <begin position="1"/>
        <end position="31"/>
    </location>
</feature>
<keyword evidence="1" id="KW-0378">Hydrolase</keyword>
<dbReference type="GO" id="GO:0004081">
    <property type="term" value="F:bis(5'-nucleosyl)-tetraphosphatase (asymmetrical) activity"/>
    <property type="evidence" value="ECO:0007669"/>
    <property type="project" value="TreeGrafter"/>
</dbReference>
<dbReference type="Gene3D" id="3.90.79.10">
    <property type="entry name" value="Nucleoside Triphosphate Pyrophosphohydrolase"/>
    <property type="match status" value="1"/>
</dbReference>
<dbReference type="EMBL" id="MU151087">
    <property type="protein sequence ID" value="KAF9451354.1"/>
    <property type="molecule type" value="Genomic_DNA"/>
</dbReference>
<dbReference type="PROSITE" id="PS00893">
    <property type="entry name" value="NUDIX_BOX"/>
    <property type="match status" value="1"/>
</dbReference>
<protein>
    <recommendedName>
        <fullName evidence="3">Nudix hydrolase domain-containing protein</fullName>
    </recommendedName>
</protein>
<dbReference type="InterPro" id="IPR000086">
    <property type="entry name" value="NUDIX_hydrolase_dom"/>
</dbReference>
<sequence>MNSVSSVWKKRQTTRQSQQAERKLDPRLSQWSSPAVPNGGWCSSNFLLGAGMVLIQRSTLKIVVIHESSREYWFLPRGRKDLGETLEAAALREAYEESGYHVEFMPVYNPSRAPAPPTKEKMYEEPNTEPIYVTMTAWKENGLRRMQAPDVNLGYEYLTSWYIGQIEDDAIPEKGTGMADEENYVSHLLTYEEAMKRLWDSERDVVSYAWAVFLRTLEIEKALAEEVKREERNQGATKYQVGCILFSSWKTQIRMSSERTTVTITGSMKLIQRL</sequence>
<dbReference type="AlphaFoldDB" id="A0A9P5XI43"/>
<name>A0A9P5XI43_9AGAR</name>
<reference evidence="4" key="1">
    <citation type="submission" date="2020-11" db="EMBL/GenBank/DDBJ databases">
        <authorList>
            <consortium name="DOE Joint Genome Institute"/>
            <person name="Ahrendt S."/>
            <person name="Riley R."/>
            <person name="Andreopoulos W."/>
            <person name="Labutti K."/>
            <person name="Pangilinan J."/>
            <person name="Ruiz-Duenas F.J."/>
            <person name="Barrasa J.M."/>
            <person name="Sanchez-Garcia M."/>
            <person name="Camarero S."/>
            <person name="Miyauchi S."/>
            <person name="Serrano A."/>
            <person name="Linde D."/>
            <person name="Babiker R."/>
            <person name="Drula E."/>
            <person name="Ayuso-Fernandez I."/>
            <person name="Pacheco R."/>
            <person name="Padilla G."/>
            <person name="Ferreira P."/>
            <person name="Barriuso J."/>
            <person name="Kellner H."/>
            <person name="Castanera R."/>
            <person name="Alfaro M."/>
            <person name="Ramirez L."/>
            <person name="Pisabarro A.G."/>
            <person name="Kuo A."/>
            <person name="Tritt A."/>
            <person name="Lipzen A."/>
            <person name="He G."/>
            <person name="Yan M."/>
            <person name="Ng V."/>
            <person name="Cullen D."/>
            <person name="Martin F."/>
            <person name="Rosso M.-N."/>
            <person name="Henrissat B."/>
            <person name="Hibbett D."/>
            <person name="Martinez A.T."/>
            <person name="Grigoriev I.V."/>
        </authorList>
    </citation>
    <scope>NUCLEOTIDE SEQUENCE</scope>
    <source>
        <strain evidence="4">MF-IS2</strain>
    </source>
</reference>
<dbReference type="SUPFAM" id="SSF55811">
    <property type="entry name" value="Nudix"/>
    <property type="match status" value="1"/>
</dbReference>
<dbReference type="InterPro" id="IPR051325">
    <property type="entry name" value="Nudix_hydrolase_domain"/>
</dbReference>
<dbReference type="Pfam" id="PF00293">
    <property type="entry name" value="NUDIX"/>
    <property type="match status" value="1"/>
</dbReference>
<dbReference type="CDD" id="cd02883">
    <property type="entry name" value="NUDIX_Hydrolase"/>
    <property type="match status" value="1"/>
</dbReference>
<dbReference type="InterPro" id="IPR020084">
    <property type="entry name" value="NUDIX_hydrolase_CS"/>
</dbReference>
<evidence type="ECO:0000256" key="1">
    <source>
        <dbReference type="ARBA" id="ARBA00022801"/>
    </source>
</evidence>
<dbReference type="Proteomes" id="UP000807342">
    <property type="component" value="Unassembled WGS sequence"/>
</dbReference>
<dbReference type="PANTHER" id="PTHR21340">
    <property type="entry name" value="DIADENOSINE 5,5-P1,P4-TETRAPHOSPHATE PYROPHOSPHOHYDROLASE MUTT"/>
    <property type="match status" value="1"/>
</dbReference>
<comment type="caution">
    <text evidence="4">The sequence shown here is derived from an EMBL/GenBank/DDBJ whole genome shotgun (WGS) entry which is preliminary data.</text>
</comment>
<proteinExistence type="predicted"/>
<evidence type="ECO:0000259" key="3">
    <source>
        <dbReference type="PROSITE" id="PS51462"/>
    </source>
</evidence>
<organism evidence="4 5">
    <name type="scientific">Macrolepiota fuliginosa MF-IS2</name>
    <dbReference type="NCBI Taxonomy" id="1400762"/>
    <lineage>
        <taxon>Eukaryota</taxon>
        <taxon>Fungi</taxon>
        <taxon>Dikarya</taxon>
        <taxon>Basidiomycota</taxon>
        <taxon>Agaricomycotina</taxon>
        <taxon>Agaricomycetes</taxon>
        <taxon>Agaricomycetidae</taxon>
        <taxon>Agaricales</taxon>
        <taxon>Agaricineae</taxon>
        <taxon>Agaricaceae</taxon>
        <taxon>Macrolepiota</taxon>
    </lineage>
</organism>
<dbReference type="GO" id="GO:0006167">
    <property type="term" value="P:AMP biosynthetic process"/>
    <property type="evidence" value="ECO:0007669"/>
    <property type="project" value="TreeGrafter"/>
</dbReference>
<evidence type="ECO:0000256" key="2">
    <source>
        <dbReference type="SAM" id="MobiDB-lite"/>
    </source>
</evidence>
<evidence type="ECO:0000313" key="5">
    <source>
        <dbReference type="Proteomes" id="UP000807342"/>
    </source>
</evidence>
<dbReference type="PANTHER" id="PTHR21340:SF0">
    <property type="entry name" value="BIS(5'-NUCLEOSYL)-TETRAPHOSPHATASE [ASYMMETRICAL]"/>
    <property type="match status" value="1"/>
</dbReference>
<accession>A0A9P5XI43</accession>
<dbReference type="GO" id="GO:0006754">
    <property type="term" value="P:ATP biosynthetic process"/>
    <property type="evidence" value="ECO:0007669"/>
    <property type="project" value="TreeGrafter"/>
</dbReference>
<dbReference type="OrthoDB" id="276276at2759"/>
<gene>
    <name evidence="4" type="ORF">P691DRAFT_699568</name>
</gene>
<keyword evidence="5" id="KW-1185">Reference proteome</keyword>
<feature type="domain" description="Nudix hydrolase" evidence="3">
    <location>
        <begin position="45"/>
        <end position="213"/>
    </location>
</feature>